<evidence type="ECO:0000313" key="4">
    <source>
        <dbReference type="Proteomes" id="UP001385951"/>
    </source>
</evidence>
<dbReference type="EMBL" id="JASBNA010000002">
    <property type="protein sequence ID" value="KAK7694378.1"/>
    <property type="molecule type" value="Genomic_DNA"/>
</dbReference>
<sequence>MSYATTYPQPPPAAYPHSQPQQHYDDEDVKTPYDDLIDQYAQPFRQTSQHQAYNIDSLNGPPLSHKKTNLSDATSKELEAGTSEGADWCYPPGSSKTDKKEKGSFWSEIVPDSIACRLYVIVVLIETAIDLAIEADLFVRFRDFGEQQDKSIASHAKMPVYLAIFAVAHIFQFAMALDAVYARNTLQFIALTIFNAIFLVYSVIQIGEINGLIPTDTPGFSHIRIDVLTKIIPCVISVAEVAYIALGYKIYTEFGWKVYKFLGADRRIKTMYAHYQIFLCLVKFDLFFWVTFSIQFIFLVLNKTDAEYYLTCAALPLSIIVLIEGHLAARYENKWMMLTFMGGCAAAMVYFSYKLIKVIRFRQTDTFILVWKTMINFSILAIVLLLLTVVFGCLVMKNFGRGLKKQMAKSNTGLQRGKTQHIHRGPMSTHPNRMSIE</sequence>
<feature type="transmembrane region" description="Helical" evidence="2">
    <location>
        <begin position="373"/>
        <end position="396"/>
    </location>
</feature>
<feature type="region of interest" description="Disordered" evidence="1">
    <location>
        <begin position="57"/>
        <end position="77"/>
    </location>
</feature>
<keyword evidence="2" id="KW-0472">Membrane</keyword>
<feature type="transmembrane region" description="Helical" evidence="2">
    <location>
        <begin position="188"/>
        <end position="207"/>
    </location>
</feature>
<dbReference type="PANTHER" id="PTHR34391:SF2">
    <property type="entry name" value="TRP C-TERMINAL DOMAIN-CONTAINING PROTEIN"/>
    <property type="match status" value="1"/>
</dbReference>
<evidence type="ECO:0000313" key="3">
    <source>
        <dbReference type="EMBL" id="KAK7694378.1"/>
    </source>
</evidence>
<evidence type="ECO:0000256" key="1">
    <source>
        <dbReference type="SAM" id="MobiDB-lite"/>
    </source>
</evidence>
<feature type="region of interest" description="Disordered" evidence="1">
    <location>
        <begin position="414"/>
        <end position="437"/>
    </location>
</feature>
<feature type="transmembrane region" description="Helical" evidence="2">
    <location>
        <begin position="160"/>
        <end position="181"/>
    </location>
</feature>
<keyword evidence="2" id="KW-0812">Transmembrane</keyword>
<proteinExistence type="predicted"/>
<organism evidence="3 4">
    <name type="scientific">Cerrena zonata</name>
    <dbReference type="NCBI Taxonomy" id="2478898"/>
    <lineage>
        <taxon>Eukaryota</taxon>
        <taxon>Fungi</taxon>
        <taxon>Dikarya</taxon>
        <taxon>Basidiomycota</taxon>
        <taxon>Agaricomycotina</taxon>
        <taxon>Agaricomycetes</taxon>
        <taxon>Polyporales</taxon>
        <taxon>Cerrenaceae</taxon>
        <taxon>Cerrena</taxon>
    </lineage>
</organism>
<dbReference type="Proteomes" id="UP001385951">
    <property type="component" value="Unassembled WGS sequence"/>
</dbReference>
<dbReference type="InterPro" id="IPR040410">
    <property type="entry name" value="UPF0658_Golgi"/>
</dbReference>
<keyword evidence="4" id="KW-1185">Reference proteome</keyword>
<comment type="caution">
    <text evidence="3">The sequence shown here is derived from an EMBL/GenBank/DDBJ whole genome shotgun (WGS) entry which is preliminary data.</text>
</comment>
<name>A0AAW0GLB1_9APHY</name>
<gene>
    <name evidence="3" type="ORF">QCA50_001564</name>
</gene>
<feature type="transmembrane region" description="Helical" evidence="2">
    <location>
        <begin position="306"/>
        <end position="323"/>
    </location>
</feature>
<feature type="region of interest" description="Disordered" evidence="1">
    <location>
        <begin position="1"/>
        <end position="32"/>
    </location>
</feature>
<feature type="transmembrane region" description="Helical" evidence="2">
    <location>
        <begin position="227"/>
        <end position="251"/>
    </location>
</feature>
<keyword evidence="2" id="KW-1133">Transmembrane helix</keyword>
<dbReference type="AlphaFoldDB" id="A0AAW0GLB1"/>
<feature type="transmembrane region" description="Helical" evidence="2">
    <location>
        <begin position="272"/>
        <end position="300"/>
    </location>
</feature>
<feature type="transmembrane region" description="Helical" evidence="2">
    <location>
        <begin position="335"/>
        <end position="353"/>
    </location>
</feature>
<evidence type="ECO:0000256" key="2">
    <source>
        <dbReference type="SAM" id="Phobius"/>
    </source>
</evidence>
<reference evidence="3 4" key="1">
    <citation type="submission" date="2022-09" db="EMBL/GenBank/DDBJ databases">
        <authorList>
            <person name="Palmer J.M."/>
        </authorList>
    </citation>
    <scope>NUCLEOTIDE SEQUENCE [LARGE SCALE GENOMIC DNA]</scope>
    <source>
        <strain evidence="3 4">DSM 7382</strain>
    </source>
</reference>
<protein>
    <submittedName>
        <fullName evidence="3">Uncharacterized protein</fullName>
    </submittedName>
</protein>
<dbReference type="GO" id="GO:0005794">
    <property type="term" value="C:Golgi apparatus"/>
    <property type="evidence" value="ECO:0007669"/>
    <property type="project" value="TreeGrafter"/>
</dbReference>
<dbReference type="PANTHER" id="PTHR34391">
    <property type="entry name" value="UPF0658 GOLGI APPARATUS MEMBRANE PROTEIN C1952.10C-RELATED"/>
    <property type="match status" value="1"/>
</dbReference>
<accession>A0AAW0GLB1</accession>